<dbReference type="PANTHER" id="PTHR33563:SF1">
    <property type="entry name" value="3-DEHYDROQUINATE SYNTHASE"/>
    <property type="match status" value="1"/>
</dbReference>
<evidence type="ECO:0000259" key="4">
    <source>
        <dbReference type="Pfam" id="PF01959"/>
    </source>
</evidence>
<gene>
    <name evidence="6" type="ORF">Naga_100050g41</name>
</gene>
<keyword evidence="1" id="KW-0028">Amino-acid biosynthesis</keyword>
<evidence type="ECO:0000313" key="6">
    <source>
        <dbReference type="EMBL" id="EWM29638.1"/>
    </source>
</evidence>
<dbReference type="InterPro" id="IPR030960">
    <property type="entry name" value="DHQS/DOIS_N"/>
</dbReference>
<dbReference type="Proteomes" id="UP000019335">
    <property type="component" value="Chromosome 2"/>
</dbReference>
<keyword evidence="7" id="KW-1185">Reference proteome</keyword>
<proteinExistence type="predicted"/>
<feature type="chain" id="PRO_5004904107" evidence="3">
    <location>
        <begin position="24"/>
        <end position="422"/>
    </location>
</feature>
<dbReference type="EMBL" id="AZIL01000125">
    <property type="protein sequence ID" value="EWM29638.1"/>
    <property type="molecule type" value="Genomic_DNA"/>
</dbReference>
<keyword evidence="2" id="KW-0057">Aromatic amino acid biosynthesis</keyword>
<evidence type="ECO:0000256" key="2">
    <source>
        <dbReference type="ARBA" id="ARBA00023141"/>
    </source>
</evidence>
<dbReference type="GO" id="GO:0016491">
    <property type="term" value="F:oxidoreductase activity"/>
    <property type="evidence" value="ECO:0007669"/>
    <property type="project" value="InterPro"/>
</dbReference>
<keyword evidence="3" id="KW-0732">Signal</keyword>
<evidence type="ECO:0000313" key="7">
    <source>
        <dbReference type="Proteomes" id="UP000019335"/>
    </source>
</evidence>
<feature type="signal peptide" evidence="3">
    <location>
        <begin position="1"/>
        <end position="23"/>
    </location>
</feature>
<evidence type="ECO:0000256" key="1">
    <source>
        <dbReference type="ARBA" id="ARBA00022605"/>
    </source>
</evidence>
<dbReference type="InterPro" id="IPR002812">
    <property type="entry name" value="DHQS"/>
</dbReference>
<dbReference type="GO" id="GO:0008652">
    <property type="term" value="P:amino acid biosynthetic process"/>
    <property type="evidence" value="ECO:0007669"/>
    <property type="project" value="UniProtKB-KW"/>
</dbReference>
<dbReference type="PANTHER" id="PTHR33563">
    <property type="match status" value="1"/>
</dbReference>
<feature type="domain" description="3-dehydroquinate synthase C-terminal" evidence="5">
    <location>
        <begin position="235"/>
        <end position="422"/>
    </location>
</feature>
<dbReference type="OrthoDB" id="3275at2759"/>
<evidence type="ECO:0000256" key="3">
    <source>
        <dbReference type="SAM" id="SignalP"/>
    </source>
</evidence>
<dbReference type="Pfam" id="PF26558">
    <property type="entry name" value="DHQS_2nd"/>
    <property type="match status" value="1"/>
</dbReference>
<sequence length="422" mass="45356">MPLFCWRLLLVFQLLQYSAFSWSHSTSSKVTHPPPVHSCGRGSRPRNQVQMTSLELWVDVRNTKAFIPLGASRCLTHHAPTEPLDVPFLVEEEATGRLQDDHERLVGAVLAITKPEDVTKAINLIGSVDWVVLDAFIDWIQIPCENVIAAAQGGPTRVCVAVEDAEQLSGVAFALETGVDAVLLKPGRDQLWSHARRVQAEKNEKILPASEGSGAQTVFPSAVGKEQEHVQLVPAKVAEVVPGGVGDRVCLDLVQLLKVGEGCLVGSSAKGLILVQAEVLATTYINPRPFRINAGPVHSYVLMEDGSAKYLSEIEAGDRVRVVSADGHSRGVTVGRCKIESRPLLKVSFQWPAGGEGGNEGGTRTAQIFLQQAETVCLVRGTAEGGGCTSVTRLRAGDMVVVRARSQGTHLGNAIKAHVEEK</sequence>
<protein>
    <submittedName>
        <fullName evidence="6">3-dehydroquinate synthase</fullName>
    </submittedName>
</protein>
<organism evidence="6 7">
    <name type="scientific">Nannochloropsis gaditana</name>
    <dbReference type="NCBI Taxonomy" id="72520"/>
    <lineage>
        <taxon>Eukaryota</taxon>
        <taxon>Sar</taxon>
        <taxon>Stramenopiles</taxon>
        <taxon>Ochrophyta</taxon>
        <taxon>Eustigmatophyceae</taxon>
        <taxon>Eustigmatales</taxon>
        <taxon>Monodopsidaceae</taxon>
        <taxon>Nannochloropsis</taxon>
    </lineage>
</organism>
<dbReference type="AlphaFoldDB" id="W7U1G1"/>
<dbReference type="GO" id="GO:0009073">
    <property type="term" value="P:aromatic amino acid family biosynthetic process"/>
    <property type="evidence" value="ECO:0007669"/>
    <property type="project" value="UniProtKB-KW"/>
</dbReference>
<dbReference type="Pfam" id="PF01959">
    <property type="entry name" value="DHQS"/>
    <property type="match status" value="1"/>
</dbReference>
<accession>W7U1G1</accession>
<dbReference type="GO" id="GO:0003856">
    <property type="term" value="F:3-dehydroquinate synthase activity"/>
    <property type="evidence" value="ECO:0007669"/>
    <property type="project" value="InterPro"/>
</dbReference>
<reference evidence="6 7" key="1">
    <citation type="journal article" date="2014" name="Mol. Plant">
        <title>Chromosome Scale Genome Assembly and Transcriptome Profiling of Nannochloropsis gaditana in Nitrogen Depletion.</title>
        <authorList>
            <person name="Corteggiani Carpinelli E."/>
            <person name="Telatin A."/>
            <person name="Vitulo N."/>
            <person name="Forcato C."/>
            <person name="D'Angelo M."/>
            <person name="Schiavon R."/>
            <person name="Vezzi A."/>
            <person name="Giacometti G.M."/>
            <person name="Morosinotto T."/>
            <person name="Valle G."/>
        </authorList>
    </citation>
    <scope>NUCLEOTIDE SEQUENCE [LARGE SCALE GENOMIC DNA]</scope>
    <source>
        <strain evidence="6 7">B-31</strain>
    </source>
</reference>
<dbReference type="InterPro" id="IPR056179">
    <property type="entry name" value="DHQS_C"/>
</dbReference>
<comment type="caution">
    <text evidence="6">The sequence shown here is derived from an EMBL/GenBank/DDBJ whole genome shotgun (WGS) entry which is preliminary data.</text>
</comment>
<feature type="domain" description="3-dehydroquinate synthase N-terminal" evidence="4">
    <location>
        <begin position="94"/>
        <end position="186"/>
    </location>
</feature>
<evidence type="ECO:0000259" key="5">
    <source>
        <dbReference type="Pfam" id="PF26558"/>
    </source>
</evidence>
<name>W7U1G1_9STRA</name>